<keyword evidence="2" id="KW-1185">Reference proteome</keyword>
<evidence type="ECO:0000256" key="1">
    <source>
        <dbReference type="SAM" id="MobiDB-lite"/>
    </source>
</evidence>
<dbReference type="Proteomes" id="UP000695022">
    <property type="component" value="Unplaced"/>
</dbReference>
<feature type="compositionally biased region" description="Acidic residues" evidence="1">
    <location>
        <begin position="138"/>
        <end position="152"/>
    </location>
</feature>
<accession>A0ABM1FBC6</accession>
<feature type="region of interest" description="Disordered" evidence="1">
    <location>
        <begin position="136"/>
        <end position="188"/>
    </location>
</feature>
<feature type="compositionally biased region" description="Gly residues" evidence="1">
    <location>
        <begin position="209"/>
        <end position="219"/>
    </location>
</feature>
<organism evidence="2 3">
    <name type="scientific">Priapulus caudatus</name>
    <name type="common">Priapulid worm</name>
    <dbReference type="NCBI Taxonomy" id="37621"/>
    <lineage>
        <taxon>Eukaryota</taxon>
        <taxon>Metazoa</taxon>
        <taxon>Ecdysozoa</taxon>
        <taxon>Scalidophora</taxon>
        <taxon>Priapulida</taxon>
        <taxon>Priapulimorpha</taxon>
        <taxon>Priapulimorphida</taxon>
        <taxon>Priapulidae</taxon>
        <taxon>Priapulus</taxon>
    </lineage>
</organism>
<proteinExistence type="predicted"/>
<dbReference type="RefSeq" id="XP_014681747.1">
    <property type="nucleotide sequence ID" value="XM_014826261.1"/>
</dbReference>
<protein>
    <submittedName>
        <fullName evidence="3">Uncharacterized protein LOC106821448</fullName>
    </submittedName>
</protein>
<dbReference type="GeneID" id="106821448"/>
<evidence type="ECO:0000313" key="3">
    <source>
        <dbReference type="RefSeq" id="XP_014681747.1"/>
    </source>
</evidence>
<evidence type="ECO:0000313" key="2">
    <source>
        <dbReference type="Proteomes" id="UP000695022"/>
    </source>
</evidence>
<sequence>MATGDSKQGESSTTGCLMDQLDDIRAEELVREVLHLRESLHQAAVAVMRSQKKLQIQKTKTRRLIDSLQRNDAITRAMSLEHDKQMQDVTSKLIFLQSKIRKDQAAILMLLEKKDEIISTQQQDLLQLRKRVGAEVHNDDDDDDDGDDDAFEVEPARSPTLSDKYSAHHDDSGLENSGEGELLSAHSSLSRETTKSVSFYFAGEASSGSGSGSPSGGDSGDSATGSLERCSHKLSPVSEVETPTDGTPLCHDVADADAVITESIERLKLGCRGDKATAAVEKTACLPIDRVSVAKNDLLPKNGGRRPLIHALASQVTDDDADDTYIVANFEPGVTRNKSVKTVREVKHRNRDKMRAKTLPAADFPIYATEGMVHYV</sequence>
<feature type="region of interest" description="Disordered" evidence="1">
    <location>
        <begin position="204"/>
        <end position="228"/>
    </location>
</feature>
<name>A0ABM1FBC6_PRICU</name>
<reference evidence="3" key="1">
    <citation type="submission" date="2025-08" db="UniProtKB">
        <authorList>
            <consortium name="RefSeq"/>
        </authorList>
    </citation>
    <scope>IDENTIFICATION</scope>
</reference>
<gene>
    <name evidence="3" type="primary">LOC106821448</name>
</gene>